<keyword evidence="1" id="KW-0732">Signal</keyword>
<protein>
    <recommendedName>
        <fullName evidence="2">Kazal-like domain-containing protein</fullName>
    </recommendedName>
</protein>
<comment type="caution">
    <text evidence="3">The sequence shown here is derived from an EMBL/GenBank/DDBJ whole genome shotgun (WGS) entry which is preliminary data.</text>
</comment>
<dbReference type="Proteomes" id="UP001497472">
    <property type="component" value="Unassembled WGS sequence"/>
</dbReference>
<dbReference type="CDD" id="cd00104">
    <property type="entry name" value="KAZAL_FS"/>
    <property type="match status" value="1"/>
</dbReference>
<dbReference type="SMART" id="SM00280">
    <property type="entry name" value="KAZAL"/>
    <property type="match status" value="1"/>
</dbReference>
<dbReference type="AlphaFoldDB" id="A0AAV1JGV9"/>
<proteinExistence type="predicted"/>
<evidence type="ECO:0000313" key="3">
    <source>
        <dbReference type="EMBL" id="CAK1547713.1"/>
    </source>
</evidence>
<keyword evidence="4" id="KW-1185">Reference proteome</keyword>
<sequence>MLRVIAIFAFALCQAGVVMSHWTGLYVECLCHEPTGPSVCASDFHTYTDACLLDCHRRRTGDFELHVVYNGPCEDLFNLMYEQQNYTPYLPYLLGSITEK</sequence>
<dbReference type="EMBL" id="CAVLEF010000009">
    <property type="protein sequence ID" value="CAK1547713.1"/>
    <property type="molecule type" value="Genomic_DNA"/>
</dbReference>
<organism evidence="3 4">
    <name type="scientific">Leptosia nina</name>
    <dbReference type="NCBI Taxonomy" id="320188"/>
    <lineage>
        <taxon>Eukaryota</taxon>
        <taxon>Metazoa</taxon>
        <taxon>Ecdysozoa</taxon>
        <taxon>Arthropoda</taxon>
        <taxon>Hexapoda</taxon>
        <taxon>Insecta</taxon>
        <taxon>Pterygota</taxon>
        <taxon>Neoptera</taxon>
        <taxon>Endopterygota</taxon>
        <taxon>Lepidoptera</taxon>
        <taxon>Glossata</taxon>
        <taxon>Ditrysia</taxon>
        <taxon>Papilionoidea</taxon>
        <taxon>Pieridae</taxon>
        <taxon>Pierinae</taxon>
        <taxon>Leptosia</taxon>
    </lineage>
</organism>
<reference evidence="3 4" key="1">
    <citation type="submission" date="2023-11" db="EMBL/GenBank/DDBJ databases">
        <authorList>
            <person name="Okamura Y."/>
        </authorList>
    </citation>
    <scope>NUCLEOTIDE SEQUENCE [LARGE SCALE GENOMIC DNA]</scope>
</reference>
<evidence type="ECO:0000256" key="1">
    <source>
        <dbReference type="SAM" id="SignalP"/>
    </source>
</evidence>
<dbReference type="Gene3D" id="3.30.60.30">
    <property type="match status" value="1"/>
</dbReference>
<dbReference type="PROSITE" id="PS51465">
    <property type="entry name" value="KAZAL_2"/>
    <property type="match status" value="1"/>
</dbReference>
<accession>A0AAV1JGV9</accession>
<gene>
    <name evidence="3" type="ORF">LNINA_LOCUS7171</name>
</gene>
<name>A0AAV1JGV9_9NEOP</name>
<evidence type="ECO:0000259" key="2">
    <source>
        <dbReference type="PROSITE" id="PS51465"/>
    </source>
</evidence>
<feature type="domain" description="Kazal-like" evidence="2">
    <location>
        <begin position="23"/>
        <end position="75"/>
    </location>
</feature>
<dbReference type="InterPro" id="IPR002350">
    <property type="entry name" value="Kazal_dom"/>
</dbReference>
<dbReference type="SUPFAM" id="SSF100895">
    <property type="entry name" value="Kazal-type serine protease inhibitors"/>
    <property type="match status" value="1"/>
</dbReference>
<feature type="chain" id="PRO_5043505636" description="Kazal-like domain-containing protein" evidence="1">
    <location>
        <begin position="21"/>
        <end position="100"/>
    </location>
</feature>
<dbReference type="Pfam" id="PF07648">
    <property type="entry name" value="Kazal_2"/>
    <property type="match status" value="1"/>
</dbReference>
<feature type="signal peptide" evidence="1">
    <location>
        <begin position="1"/>
        <end position="20"/>
    </location>
</feature>
<dbReference type="InterPro" id="IPR036058">
    <property type="entry name" value="Kazal_dom_sf"/>
</dbReference>
<evidence type="ECO:0000313" key="4">
    <source>
        <dbReference type="Proteomes" id="UP001497472"/>
    </source>
</evidence>